<dbReference type="RefSeq" id="WP_066742079.1">
    <property type="nucleotide sequence ID" value="NZ_CP016757.1"/>
</dbReference>
<proteinExistence type="predicted"/>
<dbReference type="Pfam" id="PF01891">
    <property type="entry name" value="CbiM"/>
    <property type="match status" value="1"/>
</dbReference>
<accession>A0A1B2I1J8</accession>
<gene>
    <name evidence="10" type="ORF">BED41_01310</name>
</gene>
<dbReference type="GO" id="GO:0000041">
    <property type="term" value="P:transition metal ion transport"/>
    <property type="evidence" value="ECO:0007669"/>
    <property type="project" value="InterPro"/>
</dbReference>
<keyword evidence="8" id="KW-0732">Signal</keyword>
<feature type="transmembrane region" description="Helical" evidence="7">
    <location>
        <begin position="73"/>
        <end position="101"/>
    </location>
</feature>
<dbReference type="AlphaFoldDB" id="A0A1B2I1J8"/>
<comment type="subcellular location">
    <subcellularLocation>
        <location evidence="1">Cell membrane</location>
        <topology evidence="1">Multi-pass membrane protein</topology>
    </subcellularLocation>
</comment>
<feature type="transmembrane region" description="Helical" evidence="7">
    <location>
        <begin position="306"/>
        <end position="327"/>
    </location>
</feature>
<name>A0A1B2I1J8_9BACT</name>
<evidence type="ECO:0000256" key="4">
    <source>
        <dbReference type="ARBA" id="ARBA00022692"/>
    </source>
</evidence>
<dbReference type="Pfam" id="PF13190">
    <property type="entry name" value="PDGLE"/>
    <property type="match status" value="1"/>
</dbReference>
<evidence type="ECO:0000259" key="9">
    <source>
        <dbReference type="Pfam" id="PF13190"/>
    </source>
</evidence>
<dbReference type="PANTHER" id="PTHR34229">
    <property type="entry name" value="METAL TRANSPORT PROTEIN HI_1621-RELATED"/>
    <property type="match status" value="1"/>
</dbReference>
<feature type="transmembrane region" description="Helical" evidence="7">
    <location>
        <begin position="182"/>
        <end position="204"/>
    </location>
</feature>
<keyword evidence="11" id="KW-1185">Reference proteome</keyword>
<feature type="transmembrane region" description="Helical" evidence="7">
    <location>
        <begin position="107"/>
        <end position="128"/>
    </location>
</feature>
<evidence type="ECO:0000256" key="1">
    <source>
        <dbReference type="ARBA" id="ARBA00004651"/>
    </source>
</evidence>
<feature type="domain" description="PDGLE" evidence="9">
    <location>
        <begin position="227"/>
        <end position="328"/>
    </location>
</feature>
<evidence type="ECO:0000313" key="10">
    <source>
        <dbReference type="EMBL" id="ANZ43849.1"/>
    </source>
</evidence>
<dbReference type="InterPro" id="IPR002751">
    <property type="entry name" value="CbiM/NikMN"/>
</dbReference>
<evidence type="ECO:0000313" key="11">
    <source>
        <dbReference type="Proteomes" id="UP000093044"/>
    </source>
</evidence>
<feature type="transmembrane region" description="Helical" evidence="7">
    <location>
        <begin position="229"/>
        <end position="251"/>
    </location>
</feature>
<sequence>MHMSDALLSPSVAFAMCAASGAAIAWSVAKIKKEELSEKKLPIMAVAGAFVFAAQMINFTIPATGSSGHIGGGILLAALLGGAPALLSISAVLVIQCLFFADGGLLALGSNIFNMGVIPCLFVYPLLFKPLMKRGVSSGRLTLASVASVVVALQLGAFAVVLETLTSGITALPFSSFVLLMQPIHLAIGLVEGLVTGAVLSFVWKMRPEILESAESGADIPAGVSMKKVLAALAALTLVTGAVLSGFASSYPDGLEWSVMGVTGSDELEASGPAFESAAGIQEKTAFMPDYDYAAPSETAPISGTAAAGIIGSLMTFAAAALIGTAISKSKKHKDAAAKA</sequence>
<keyword evidence="4 7" id="KW-0812">Transmembrane</keyword>
<evidence type="ECO:0000256" key="7">
    <source>
        <dbReference type="SAM" id="Phobius"/>
    </source>
</evidence>
<feature type="transmembrane region" description="Helical" evidence="7">
    <location>
        <begin position="41"/>
        <end position="61"/>
    </location>
</feature>
<evidence type="ECO:0000256" key="6">
    <source>
        <dbReference type="ARBA" id="ARBA00023136"/>
    </source>
</evidence>
<keyword evidence="2" id="KW-0813">Transport</keyword>
<keyword evidence="6 7" id="KW-0472">Membrane</keyword>
<dbReference type="GeneID" id="83056488"/>
<dbReference type="InterPro" id="IPR025937">
    <property type="entry name" value="PDGLE_dom"/>
</dbReference>
<keyword evidence="5 7" id="KW-1133">Transmembrane helix</keyword>
<keyword evidence="3" id="KW-1003">Cell membrane</keyword>
<dbReference type="OrthoDB" id="5395048at2"/>
<dbReference type="Proteomes" id="UP000093044">
    <property type="component" value="Chromosome"/>
</dbReference>
<feature type="transmembrane region" description="Helical" evidence="7">
    <location>
        <begin position="140"/>
        <end position="162"/>
    </location>
</feature>
<reference evidence="10" key="1">
    <citation type="submission" date="2016-08" db="EMBL/GenBank/DDBJ databases">
        <title>Complete genome of Cloacibacillus porcorum.</title>
        <authorList>
            <person name="Looft T."/>
            <person name="Bayles D.O."/>
            <person name="Alt D.P."/>
        </authorList>
    </citation>
    <scope>NUCLEOTIDE SEQUENCE [LARGE SCALE GENOMIC DNA]</scope>
    <source>
        <strain evidence="10">CL-84</strain>
    </source>
</reference>
<organism evidence="10 11">
    <name type="scientific">Cloacibacillus porcorum</name>
    <dbReference type="NCBI Taxonomy" id="1197717"/>
    <lineage>
        <taxon>Bacteria</taxon>
        <taxon>Thermotogati</taxon>
        <taxon>Synergistota</taxon>
        <taxon>Synergistia</taxon>
        <taxon>Synergistales</taxon>
        <taxon>Synergistaceae</taxon>
        <taxon>Cloacibacillus</taxon>
    </lineage>
</organism>
<evidence type="ECO:0000256" key="5">
    <source>
        <dbReference type="ARBA" id="ARBA00022989"/>
    </source>
</evidence>
<feature type="chain" id="PRO_5008538844" evidence="8">
    <location>
        <begin position="26"/>
        <end position="340"/>
    </location>
</feature>
<dbReference type="KEGG" id="cpor:BED41_01310"/>
<dbReference type="GO" id="GO:0005886">
    <property type="term" value="C:plasma membrane"/>
    <property type="evidence" value="ECO:0007669"/>
    <property type="project" value="UniProtKB-SubCell"/>
</dbReference>
<dbReference type="PANTHER" id="PTHR34229:SF1">
    <property type="entry name" value="METAL TRANSPORT PROTEIN HI_1621-RELATED"/>
    <property type="match status" value="1"/>
</dbReference>
<protein>
    <submittedName>
        <fullName evidence="10">Cobalamin biosynthesis protein CbiM</fullName>
    </submittedName>
</protein>
<evidence type="ECO:0000256" key="3">
    <source>
        <dbReference type="ARBA" id="ARBA00022475"/>
    </source>
</evidence>
<evidence type="ECO:0000256" key="8">
    <source>
        <dbReference type="SAM" id="SignalP"/>
    </source>
</evidence>
<dbReference type="Gene3D" id="1.10.1760.20">
    <property type="match status" value="1"/>
</dbReference>
<dbReference type="STRING" id="1197717.BED41_01310"/>
<dbReference type="EMBL" id="CP016757">
    <property type="protein sequence ID" value="ANZ43849.1"/>
    <property type="molecule type" value="Genomic_DNA"/>
</dbReference>
<evidence type="ECO:0000256" key="2">
    <source>
        <dbReference type="ARBA" id="ARBA00022448"/>
    </source>
</evidence>
<feature type="signal peptide" evidence="8">
    <location>
        <begin position="1"/>
        <end position="25"/>
    </location>
</feature>